<protein>
    <recommendedName>
        <fullName evidence="7">Polycystin domain-containing protein</fullName>
    </recommendedName>
</protein>
<keyword evidence="5 6" id="KW-0472">Membrane</keyword>
<feature type="transmembrane region" description="Helical" evidence="6">
    <location>
        <begin position="137"/>
        <end position="161"/>
    </location>
</feature>
<evidence type="ECO:0000259" key="7">
    <source>
        <dbReference type="Pfam" id="PF20519"/>
    </source>
</evidence>
<evidence type="ECO:0000256" key="3">
    <source>
        <dbReference type="ARBA" id="ARBA00022692"/>
    </source>
</evidence>
<evidence type="ECO:0000256" key="4">
    <source>
        <dbReference type="ARBA" id="ARBA00022989"/>
    </source>
</evidence>
<evidence type="ECO:0000256" key="2">
    <source>
        <dbReference type="ARBA" id="ARBA00007200"/>
    </source>
</evidence>
<reference evidence="8" key="1">
    <citation type="submission" date="2014-11" db="EMBL/GenBank/DDBJ databases">
        <authorList>
            <person name="Otto D Thomas"/>
            <person name="Naeem Raeece"/>
        </authorList>
    </citation>
    <scope>NUCLEOTIDE SEQUENCE</scope>
</reference>
<dbReference type="PANTHER" id="PTHR10877">
    <property type="entry name" value="POLYCYSTIN FAMILY MEMBER"/>
    <property type="match status" value="1"/>
</dbReference>
<name>A0A0G4GDH2_9ALVE</name>
<proteinExistence type="inferred from homology"/>
<accession>A0A0G4GDH2</accession>
<feature type="transmembrane region" description="Helical" evidence="6">
    <location>
        <begin position="6"/>
        <end position="32"/>
    </location>
</feature>
<dbReference type="PANTHER" id="PTHR10877:SF183">
    <property type="entry name" value="AT14535P-RELATED"/>
    <property type="match status" value="1"/>
</dbReference>
<dbReference type="InterPro" id="IPR051223">
    <property type="entry name" value="Polycystin"/>
</dbReference>
<comment type="similarity">
    <text evidence="2">Belongs to the polycystin family.</text>
</comment>
<dbReference type="VEuPathDB" id="CryptoDB:Cvel_21333"/>
<dbReference type="InterPro" id="IPR046791">
    <property type="entry name" value="Polycystin_dom"/>
</dbReference>
<evidence type="ECO:0000313" key="8">
    <source>
        <dbReference type="EMBL" id="CEM27046.1"/>
    </source>
</evidence>
<dbReference type="Pfam" id="PF20519">
    <property type="entry name" value="Polycystin_dom"/>
    <property type="match status" value="1"/>
</dbReference>
<dbReference type="GO" id="GO:0016020">
    <property type="term" value="C:membrane"/>
    <property type="evidence" value="ECO:0007669"/>
    <property type="project" value="UniProtKB-SubCell"/>
</dbReference>
<organism evidence="8">
    <name type="scientific">Chromera velia CCMP2878</name>
    <dbReference type="NCBI Taxonomy" id="1169474"/>
    <lineage>
        <taxon>Eukaryota</taxon>
        <taxon>Sar</taxon>
        <taxon>Alveolata</taxon>
        <taxon>Colpodellida</taxon>
        <taxon>Chromeraceae</taxon>
        <taxon>Chromera</taxon>
    </lineage>
</organism>
<feature type="transmembrane region" description="Helical" evidence="6">
    <location>
        <begin position="212"/>
        <end position="235"/>
    </location>
</feature>
<dbReference type="AlphaFoldDB" id="A0A0G4GDH2"/>
<feature type="domain" description="Polycystin" evidence="7">
    <location>
        <begin position="56"/>
        <end position="108"/>
    </location>
</feature>
<gene>
    <name evidence="8" type="ORF">Cvel_21333</name>
</gene>
<dbReference type="EMBL" id="CDMZ01001091">
    <property type="protein sequence ID" value="CEM27046.1"/>
    <property type="molecule type" value="Genomic_DNA"/>
</dbReference>
<keyword evidence="3 6" id="KW-0812">Transmembrane</keyword>
<sequence length="352" mass="41141">MRSPLFSVSILCVWLFMAWFLEYCLAFVLLLVDWDYKMQSFDGEMEELYDTQLLQGREAGWLDSFTRVLLLQYTAFNQNLNMWLVMRMTIEFPATGHAVPTWKAHPFSVAVLSLVAQSSEIAMLRDTLMSNTTWTRLALDVQLLLVLEGITLMVLTFRVIWFLRLNRAGQDSQSFSSVMKAFQFLLIGMSGQLDDAVALHQRSNSQERAWQVVFIVMYVIIFQLMAIGLSLAIVVDAYQRKRVTHGGYRAEQYQQTLPEWIRWTLQNNFGSLLLDLLGVRKSLLRDRRRRTPTEPELAAKFREKYKKDLQEREEWRQTWRKRSPAWEWLCGSRHLKGDKTKSGRSGKTSGKR</sequence>
<evidence type="ECO:0000256" key="1">
    <source>
        <dbReference type="ARBA" id="ARBA00004141"/>
    </source>
</evidence>
<evidence type="ECO:0000256" key="6">
    <source>
        <dbReference type="SAM" id="Phobius"/>
    </source>
</evidence>
<evidence type="ECO:0000256" key="5">
    <source>
        <dbReference type="ARBA" id="ARBA00023136"/>
    </source>
</evidence>
<comment type="subcellular location">
    <subcellularLocation>
        <location evidence="1">Membrane</location>
        <topology evidence="1">Multi-pass membrane protein</topology>
    </subcellularLocation>
</comment>
<keyword evidence="4 6" id="KW-1133">Transmembrane helix</keyword>